<gene>
    <name evidence="1" type="ORF">Vretifemale_18477</name>
    <name evidence="2" type="ORF">Vretimale_15790</name>
</gene>
<dbReference type="AlphaFoldDB" id="A0A8J4CZG4"/>
<dbReference type="Proteomes" id="UP000722791">
    <property type="component" value="Unassembled WGS sequence"/>
</dbReference>
<protein>
    <submittedName>
        <fullName evidence="1">Uncharacterized protein</fullName>
    </submittedName>
</protein>
<comment type="caution">
    <text evidence="1">The sequence shown here is derived from an EMBL/GenBank/DDBJ whole genome shotgun (WGS) entry which is preliminary data.</text>
</comment>
<dbReference type="OrthoDB" id="550575at2759"/>
<evidence type="ECO:0000313" key="2">
    <source>
        <dbReference type="EMBL" id="GIM12443.1"/>
    </source>
</evidence>
<reference evidence="1" key="1">
    <citation type="journal article" date="2021" name="Proc. Natl. Acad. Sci. U.S.A.">
        <title>Three genomes in the algal genus Volvox reveal the fate of a haploid sex-determining region after a transition to homothallism.</title>
        <authorList>
            <person name="Yamamoto K."/>
            <person name="Hamaji T."/>
            <person name="Kawai-Toyooka H."/>
            <person name="Matsuzaki R."/>
            <person name="Takahashi F."/>
            <person name="Nishimura Y."/>
            <person name="Kawachi M."/>
            <person name="Noguchi H."/>
            <person name="Minakuchi Y."/>
            <person name="Umen J.G."/>
            <person name="Toyoda A."/>
            <person name="Nozaki H."/>
        </authorList>
    </citation>
    <scope>NUCLEOTIDE SEQUENCE</scope>
    <source>
        <strain evidence="2">NIES-3785</strain>
        <strain evidence="1">NIES-3786</strain>
    </source>
</reference>
<evidence type="ECO:0000313" key="3">
    <source>
        <dbReference type="Proteomes" id="UP000747110"/>
    </source>
</evidence>
<dbReference type="Proteomes" id="UP000747110">
    <property type="component" value="Unassembled WGS sequence"/>
</dbReference>
<evidence type="ECO:0000313" key="1">
    <source>
        <dbReference type="EMBL" id="GIL90704.1"/>
    </source>
</evidence>
<dbReference type="EMBL" id="BNCP01000059">
    <property type="protein sequence ID" value="GIL90704.1"/>
    <property type="molecule type" value="Genomic_DNA"/>
</dbReference>
<accession>A0A8J4CZG4</accession>
<sequence>MAAGRSAYSDPEPRLALSATIPSPVRPSTPLMTPLTRGDAASCSNVLVSYLSRWSKCDRSSGPVTVLPFSLVIPAAIFRTQAAPRFCCSRDASVPIGPVPDADWSLPQEPLPTIVLINGPGGVAAALLPDVIPADVPAPATALPLITTRAPALQAAASCMASCSETSQQACSSNLRSDGKLVGSHSAP</sequence>
<organism evidence="1 3">
    <name type="scientific">Volvox reticuliferus</name>
    <dbReference type="NCBI Taxonomy" id="1737510"/>
    <lineage>
        <taxon>Eukaryota</taxon>
        <taxon>Viridiplantae</taxon>
        <taxon>Chlorophyta</taxon>
        <taxon>core chlorophytes</taxon>
        <taxon>Chlorophyceae</taxon>
        <taxon>CS clade</taxon>
        <taxon>Chlamydomonadales</taxon>
        <taxon>Volvocaceae</taxon>
        <taxon>Volvox</taxon>
    </lineage>
</organism>
<name>A0A8J4CZG4_9CHLO</name>
<proteinExistence type="predicted"/>
<keyword evidence="3" id="KW-1185">Reference proteome</keyword>
<dbReference type="EMBL" id="BNCQ01000043">
    <property type="protein sequence ID" value="GIM12443.1"/>
    <property type="molecule type" value="Genomic_DNA"/>
</dbReference>